<name>A0A3B0RM21_9ZZZZ</name>
<dbReference type="InterPro" id="IPR043129">
    <property type="entry name" value="ATPase_NBD"/>
</dbReference>
<dbReference type="NCBIfam" id="TIGR00241">
    <property type="entry name" value="CoA_E_activ"/>
    <property type="match status" value="1"/>
</dbReference>
<dbReference type="GO" id="GO:0018522">
    <property type="term" value="F:benzoyl-CoA reductase activity"/>
    <property type="evidence" value="ECO:0007669"/>
    <property type="project" value="UniProtKB-EC"/>
</dbReference>
<dbReference type="Gene3D" id="3.30.420.40">
    <property type="match status" value="3"/>
</dbReference>
<dbReference type="Pfam" id="PF01869">
    <property type="entry name" value="BcrAD_BadFG"/>
    <property type="match status" value="1"/>
</dbReference>
<dbReference type="InterPro" id="IPR051805">
    <property type="entry name" value="Dehydratase_Activator_Redct"/>
</dbReference>
<feature type="domain" description="ATPase BadF/BadG/BcrA/BcrD type" evidence="5">
    <location>
        <begin position="6"/>
        <end position="453"/>
    </location>
</feature>
<keyword evidence="3" id="KW-0408">Iron</keyword>
<dbReference type="EC" id="1.3.7.8" evidence="6"/>
<keyword evidence="4" id="KW-0411">Iron-sulfur</keyword>
<evidence type="ECO:0000256" key="2">
    <source>
        <dbReference type="ARBA" id="ARBA00022723"/>
    </source>
</evidence>
<keyword evidence="6" id="KW-0560">Oxidoreductase</keyword>
<evidence type="ECO:0000313" key="6">
    <source>
        <dbReference type="EMBL" id="VAV84575.1"/>
    </source>
</evidence>
<dbReference type="GO" id="GO:0046872">
    <property type="term" value="F:metal ion binding"/>
    <property type="evidence" value="ECO:0007669"/>
    <property type="project" value="UniProtKB-KW"/>
</dbReference>
<dbReference type="InterPro" id="IPR002731">
    <property type="entry name" value="ATPase_BadF"/>
</dbReference>
<dbReference type="GO" id="GO:0051536">
    <property type="term" value="F:iron-sulfur cluster binding"/>
    <property type="evidence" value="ECO:0007669"/>
    <property type="project" value="UniProtKB-KW"/>
</dbReference>
<proteinExistence type="predicted"/>
<evidence type="ECO:0000259" key="5">
    <source>
        <dbReference type="Pfam" id="PF01869"/>
    </source>
</evidence>
<dbReference type="PANTHER" id="PTHR32329:SF2">
    <property type="entry name" value="BIFUNCTIONAL PROTEIN [INCLUDES 2-HYDROXYACYL-COA DEHYDRATASE (N-TER) AND ITS ACTIVATOR DOMAIN (C_TERM)"/>
    <property type="match status" value="1"/>
</dbReference>
<organism evidence="6">
    <name type="scientific">hydrothermal vent metagenome</name>
    <dbReference type="NCBI Taxonomy" id="652676"/>
    <lineage>
        <taxon>unclassified sequences</taxon>
        <taxon>metagenomes</taxon>
        <taxon>ecological metagenomes</taxon>
    </lineage>
</organism>
<sequence length="475" mass="53784">MKNYFLGIDLGSTTSKAVIINNKDEIIGRGITNTRANYKVAADIAREEAIYDARFTLLSNKLKDEIESKPEFKKYMEDIRSVFQYRQFKRRMDSLEKKLKETVQDYSYDNKSAIAEALNSIIEIIRPHIKNEFINKNLGSKNQFFRDIVSERYNAEVEKADRTLYEPLMLAFDKSITPVENEMVQFNFKELIHESMKILEDKYQGLIDEPQEHNEEDWYYAELNAVKNNYKNVETSLREHIDSIADQEIHIANMVGTGYGRALLPFPEDCIKSEILCHAFGAHAVFPNTRTVLDIGGQDTKAIQVDSRGLVTSFHMNDRCAAGCGRYLGYIADEFGISLNELGPEAMSADKETTICSTCTVFAGAEVKELLHNGEKRPNILAGLHKAIVQRAMSLIARSGGVREEFTFTGGVARNQAVLKYVKQMVTDSYGDITMNIHTDSIFMGALGGAMFARRNIEVDLPSKKMKTKKAINHE</sequence>
<accession>A0A3B0RM21</accession>
<dbReference type="SUPFAM" id="SSF53067">
    <property type="entry name" value="Actin-like ATPase domain"/>
    <property type="match status" value="1"/>
</dbReference>
<evidence type="ECO:0000256" key="1">
    <source>
        <dbReference type="ARBA" id="ARBA00001966"/>
    </source>
</evidence>
<dbReference type="EMBL" id="UOEB01000169">
    <property type="protein sequence ID" value="VAV84575.1"/>
    <property type="molecule type" value="Genomic_DNA"/>
</dbReference>
<comment type="cofactor">
    <cofactor evidence="1">
        <name>[4Fe-4S] cluster</name>
        <dbReference type="ChEBI" id="CHEBI:49883"/>
    </cofactor>
</comment>
<gene>
    <name evidence="6" type="ORF">MNBD_BACTEROID02-542</name>
</gene>
<dbReference type="AlphaFoldDB" id="A0A3B0RM21"/>
<evidence type="ECO:0000256" key="4">
    <source>
        <dbReference type="ARBA" id="ARBA00023014"/>
    </source>
</evidence>
<dbReference type="PANTHER" id="PTHR32329">
    <property type="entry name" value="BIFUNCTIONAL PROTEIN [INCLUDES 2-HYDROXYACYL-COA DEHYDRATASE (N-TER) AND ITS ACTIVATOR DOMAIN (C_TERM)-RELATED"/>
    <property type="match status" value="1"/>
</dbReference>
<reference evidence="6" key="1">
    <citation type="submission" date="2018-06" db="EMBL/GenBank/DDBJ databases">
        <authorList>
            <person name="Zhirakovskaya E."/>
        </authorList>
    </citation>
    <scope>NUCLEOTIDE SEQUENCE</scope>
</reference>
<keyword evidence="2" id="KW-0479">Metal-binding</keyword>
<protein>
    <submittedName>
        <fullName evidence="6">Benzoyl-CoA reductase subunit A</fullName>
        <ecNumber evidence="6">1.3.7.8</ecNumber>
    </submittedName>
</protein>
<evidence type="ECO:0000256" key="3">
    <source>
        <dbReference type="ARBA" id="ARBA00023004"/>
    </source>
</evidence>
<dbReference type="InterPro" id="IPR008275">
    <property type="entry name" value="CoA_E_activase_dom"/>
</dbReference>